<dbReference type="Pfam" id="PF06966">
    <property type="entry name" value="DUF1295"/>
    <property type="match status" value="1"/>
</dbReference>
<dbReference type="OrthoDB" id="67965at2759"/>
<dbReference type="PANTHER" id="PTHR32251:SF17">
    <property type="entry name" value="STEROID 5-ALPHA REDUCTASE C-TERMINAL DOMAIN-CONTAINING PROTEIN"/>
    <property type="match status" value="1"/>
</dbReference>
<keyword evidence="1" id="KW-0812">Transmembrane</keyword>
<feature type="transmembrane region" description="Helical" evidence="1">
    <location>
        <begin position="99"/>
        <end position="119"/>
    </location>
</feature>
<feature type="transmembrane region" description="Helical" evidence="1">
    <location>
        <begin position="58"/>
        <end position="78"/>
    </location>
</feature>
<reference evidence="2 3" key="1">
    <citation type="submission" date="2018-07" db="EMBL/GenBank/DDBJ databases">
        <title>The complete nuclear genome of the prasinophyte Chloropicon primus (CCMP1205).</title>
        <authorList>
            <person name="Pombert J.-F."/>
            <person name="Otis C."/>
            <person name="Turmel M."/>
            <person name="Lemieux C."/>
        </authorList>
    </citation>
    <scope>NUCLEOTIDE SEQUENCE [LARGE SCALE GENOMIC DNA]</scope>
    <source>
        <strain evidence="2 3">CCMP1205</strain>
    </source>
</reference>
<feature type="transmembrane region" description="Helical" evidence="1">
    <location>
        <begin position="125"/>
        <end position="146"/>
    </location>
</feature>
<feature type="transmembrane region" description="Helical" evidence="1">
    <location>
        <begin position="32"/>
        <end position="52"/>
    </location>
</feature>
<evidence type="ECO:0000256" key="1">
    <source>
        <dbReference type="SAM" id="Phobius"/>
    </source>
</evidence>
<dbReference type="EMBL" id="CP031039">
    <property type="protein sequence ID" value="QDZ22006.1"/>
    <property type="molecule type" value="Genomic_DNA"/>
</dbReference>
<dbReference type="AlphaFoldDB" id="A0A5B8MN62"/>
<evidence type="ECO:0000313" key="2">
    <source>
        <dbReference type="EMBL" id="QDZ22006.1"/>
    </source>
</evidence>
<dbReference type="GO" id="GO:0016020">
    <property type="term" value="C:membrane"/>
    <property type="evidence" value="ECO:0007669"/>
    <property type="project" value="TreeGrafter"/>
</dbReference>
<protein>
    <submittedName>
        <fullName evidence="2">DUF1295 domain-containing protein</fullName>
    </submittedName>
</protein>
<feature type="transmembrane region" description="Helical" evidence="1">
    <location>
        <begin position="179"/>
        <end position="197"/>
    </location>
</feature>
<dbReference type="InterPro" id="IPR010721">
    <property type="entry name" value="UstE-like"/>
</dbReference>
<sequence length="268" mass="29096">MYSSLFGTAALIDVGIQVVGWALSCALSTEKYYDMCGSLTFIAIAIASLLSGTLSAKHVVLCAIVLLWALRLGSFLVVRVHKTGGDQRFDKVKGRPGAYAVYWLLQGLWVYVTLLPFLFAMSSSAAGGFGVVDSIGLSLFALGFLTESIADLQKFKFKMDGQGGFISSGLWRYSRHPNYFGEMIVWLGVYLVCLPSLSGAEHLAAVSPVFVSVLISCVSGIPLLERSAQKKWGHLDSYLEYKETTPLLIPGWVPGKRCASDDEGEERG</sequence>
<keyword evidence="1" id="KW-0472">Membrane</keyword>
<evidence type="ECO:0000313" key="3">
    <source>
        <dbReference type="Proteomes" id="UP000316726"/>
    </source>
</evidence>
<feature type="transmembrane region" description="Helical" evidence="1">
    <location>
        <begin position="6"/>
        <end position="25"/>
    </location>
</feature>
<dbReference type="Gene3D" id="1.20.120.1630">
    <property type="match status" value="1"/>
</dbReference>
<dbReference type="PANTHER" id="PTHR32251">
    <property type="entry name" value="3-OXO-5-ALPHA-STEROID 4-DEHYDROGENASE"/>
    <property type="match status" value="1"/>
</dbReference>
<accession>A0A5B8MN62</accession>
<keyword evidence="1" id="KW-1133">Transmembrane helix</keyword>
<dbReference type="Proteomes" id="UP000316726">
    <property type="component" value="Chromosome 6"/>
</dbReference>
<name>A0A5B8MN62_9CHLO</name>
<dbReference type="PROSITE" id="PS50244">
    <property type="entry name" value="S5A_REDUCTASE"/>
    <property type="match status" value="1"/>
</dbReference>
<organism evidence="2 3">
    <name type="scientific">Chloropicon primus</name>
    <dbReference type="NCBI Taxonomy" id="1764295"/>
    <lineage>
        <taxon>Eukaryota</taxon>
        <taxon>Viridiplantae</taxon>
        <taxon>Chlorophyta</taxon>
        <taxon>Chloropicophyceae</taxon>
        <taxon>Chloropicales</taxon>
        <taxon>Chloropicaceae</taxon>
        <taxon>Chloropicon</taxon>
    </lineage>
</organism>
<keyword evidence="3" id="KW-1185">Reference proteome</keyword>
<proteinExistence type="predicted"/>
<feature type="transmembrane region" description="Helical" evidence="1">
    <location>
        <begin position="203"/>
        <end position="224"/>
    </location>
</feature>
<gene>
    <name evidence="2" type="ORF">A3770_06p45240</name>
</gene>